<feature type="compositionally biased region" description="Pro residues" evidence="3">
    <location>
        <begin position="920"/>
        <end position="934"/>
    </location>
</feature>
<dbReference type="Pfam" id="PF06414">
    <property type="entry name" value="Zeta_toxin"/>
    <property type="match status" value="1"/>
</dbReference>
<feature type="compositionally biased region" description="Polar residues" evidence="3">
    <location>
        <begin position="853"/>
        <end position="867"/>
    </location>
</feature>
<accession>A0AAP5EEY9</accession>
<organism evidence="6 7">
    <name type="scientific">Stenotrophomonas rhizophila</name>
    <dbReference type="NCBI Taxonomy" id="216778"/>
    <lineage>
        <taxon>Bacteria</taxon>
        <taxon>Pseudomonadati</taxon>
        <taxon>Pseudomonadota</taxon>
        <taxon>Gammaproteobacteria</taxon>
        <taxon>Lysobacterales</taxon>
        <taxon>Lysobacteraceae</taxon>
        <taxon>Stenotrophomonas</taxon>
    </lineage>
</organism>
<feature type="compositionally biased region" description="Low complexity" evidence="3">
    <location>
        <begin position="835"/>
        <end position="849"/>
    </location>
</feature>
<feature type="compositionally biased region" description="Polar residues" evidence="3">
    <location>
        <begin position="907"/>
        <end position="919"/>
    </location>
</feature>
<dbReference type="InterPro" id="IPR010488">
    <property type="entry name" value="Zeta_toxin_domain"/>
</dbReference>
<feature type="region of interest" description="Disordered" evidence="3">
    <location>
        <begin position="1036"/>
        <end position="1072"/>
    </location>
</feature>
<evidence type="ECO:0000256" key="1">
    <source>
        <dbReference type="ARBA" id="ARBA00022741"/>
    </source>
</evidence>
<dbReference type="AlphaFoldDB" id="A0AAP5EEY9"/>
<evidence type="ECO:0000313" key="7">
    <source>
        <dbReference type="Proteomes" id="UP001226084"/>
    </source>
</evidence>
<feature type="region of interest" description="Disordered" evidence="3">
    <location>
        <begin position="1183"/>
        <end position="1208"/>
    </location>
</feature>
<gene>
    <name evidence="6" type="ORF">QE424_003185</name>
</gene>
<evidence type="ECO:0000256" key="3">
    <source>
        <dbReference type="SAM" id="MobiDB-lite"/>
    </source>
</evidence>
<dbReference type="InterPro" id="IPR046519">
    <property type="entry name" value="X-Tfes_XVIPCD"/>
</dbReference>
<reference evidence="6" key="1">
    <citation type="submission" date="2023-07" db="EMBL/GenBank/DDBJ databases">
        <title>Functional and genomic diversity of the sorghum phyllosphere microbiome.</title>
        <authorList>
            <person name="Shade A."/>
        </authorList>
    </citation>
    <scope>NUCLEOTIDE SEQUENCE</scope>
    <source>
        <strain evidence="6">SORGH_AS_0457</strain>
    </source>
</reference>
<sequence>MSAASDQLSSDEHARILRDKILPASDLESLQSHVRPTAIILAGQPGAGKGGLSEVAKGELFHDAAVIDPDALRRFHPDVVEFRRQNPVIWSGRTHIDASAWADEILDVASAARKNLILDKTLGNGERAVELIRGLQQKGYSVEVRVVAAHKLESELGVDGRFTQSVDRLGHGRHVPEGAREEIYNNIPRSLRTVQEATDVPIIIYSREGQRLFDSQTDNRPAGTALEEERSKRLRDPAVTQYLRASWGKQVEWHEGLPVRADAIPGMDPDTHARMLQEQAAQGLVDGARLQAHVGATVDEVFRPGAAPALVIREPRAPNVLRTGVGVGATVVGLAASAYDAHETGERVGALLQQQNLPAAQSELTHFAARGIGGWAGGTLAAGIVGTSGVGPVTLVAADAYLFSKAFEKAATLRDSHAIYQQKDKAGTEWEYNGYSWVREVALDRTQDGIDNPIKQDVSANYEKARELNALASARAVELELGRVPAPQDPFNIPARPDDQYGLDNPNWRRDAQSQQWVREVKTGVTGANDRGTYAQQIASPERAEALDREAMARVEGNIANGKEAVAAAYLEGHAALRSGDFVEIPPAVEYARAKADSVFASDGHLYRLNEDGQWMHGGSAAQGNLALELNLTRQIRQPSLEQFNARLAETSARPAPLNAEVDRSELLHRYQNYNVRVPEEWVPAIELATQRTREANGLTGRTLQELQRDGNSPYSAESAVAHYQAGPDGVAHRVAITSAEDIRQAHRDLQERQEKPTLQDTPELRIDALSADERDAYQQALREANRQGASTDEAAQLAALAAMRADSIRFDEVRVPELVENERDTTQPPPSQPAPHLAAAAIAASVERSAVEEQSTAQREPQTAQGAEQGAREHVEEQRTQEAFARTAEEEEARREASVAEPQAHTAPTSPDIASTPIQPVPEPEPVARPPVEVPDLAATVAEAKAEQQVTPEAVPETVIRVDASQPEIGVQAETSERPGMEDAASTQHPLRDEVSLDEPVTEAPPRDVVEQVVVAEQPDAVPLKEPANDVIANEAVPEQQPEPEPEPAMARMAQPADEQEPWTPLNPEHPDHALYQQIREGVEKLDEAHGRSYDQTSERLTGSLMVLAKSNGLDSVDHVVLSQPTADQPGGQNVFVVQGELDNPGHQRAGMPTAQAVKTPFEESLEQFDVAAFEQEQRAAQLATQQQEEDQRVQQEMQVAAASMGY</sequence>
<dbReference type="Gene3D" id="3.40.50.300">
    <property type="entry name" value="P-loop containing nucleotide triphosphate hydrolases"/>
    <property type="match status" value="1"/>
</dbReference>
<dbReference type="SUPFAM" id="SSF52540">
    <property type="entry name" value="P-loop containing nucleoside triphosphate hydrolases"/>
    <property type="match status" value="1"/>
</dbReference>
<dbReference type="Proteomes" id="UP001226084">
    <property type="component" value="Unassembled WGS sequence"/>
</dbReference>
<evidence type="ECO:0000259" key="5">
    <source>
        <dbReference type="Pfam" id="PF20410"/>
    </source>
</evidence>
<dbReference type="GO" id="GO:0016301">
    <property type="term" value="F:kinase activity"/>
    <property type="evidence" value="ECO:0007669"/>
    <property type="project" value="InterPro"/>
</dbReference>
<dbReference type="RefSeq" id="WP_307107539.1">
    <property type="nucleotide sequence ID" value="NZ_JAUTAS010000001.1"/>
</dbReference>
<evidence type="ECO:0000313" key="6">
    <source>
        <dbReference type="EMBL" id="MDQ1110026.1"/>
    </source>
</evidence>
<name>A0AAP5EEY9_9GAMM</name>
<evidence type="ECO:0000256" key="2">
    <source>
        <dbReference type="ARBA" id="ARBA00022840"/>
    </source>
</evidence>
<feature type="compositionally biased region" description="Basic and acidic residues" evidence="3">
    <location>
        <begin position="871"/>
        <end position="881"/>
    </location>
</feature>
<feature type="region of interest" description="Disordered" evidence="3">
    <location>
        <begin position="821"/>
        <end position="1010"/>
    </location>
</feature>
<keyword evidence="1" id="KW-0547">Nucleotide-binding</keyword>
<proteinExistence type="predicted"/>
<protein>
    <submittedName>
        <fullName evidence="6">ABC-type ATPase</fullName>
    </submittedName>
</protein>
<dbReference type="Pfam" id="PF20410">
    <property type="entry name" value="X-Tfes_XVIPCD"/>
    <property type="match status" value="1"/>
</dbReference>
<dbReference type="EMBL" id="JAUTAS010000001">
    <property type="protein sequence ID" value="MDQ1110026.1"/>
    <property type="molecule type" value="Genomic_DNA"/>
</dbReference>
<feature type="domain" description="X-Tfes XVIPCD" evidence="5">
    <location>
        <begin position="1068"/>
        <end position="1170"/>
    </location>
</feature>
<comment type="caution">
    <text evidence="6">The sequence shown here is derived from an EMBL/GenBank/DDBJ whole genome shotgun (WGS) entry which is preliminary data.</text>
</comment>
<feature type="compositionally biased region" description="Low complexity" evidence="3">
    <location>
        <begin position="1049"/>
        <end position="1058"/>
    </location>
</feature>
<feature type="domain" description="Zeta toxin" evidence="4">
    <location>
        <begin position="31"/>
        <end position="217"/>
    </location>
</feature>
<evidence type="ECO:0000259" key="4">
    <source>
        <dbReference type="Pfam" id="PF06414"/>
    </source>
</evidence>
<dbReference type="GO" id="GO:0005524">
    <property type="term" value="F:ATP binding"/>
    <property type="evidence" value="ECO:0007669"/>
    <property type="project" value="UniProtKB-KW"/>
</dbReference>
<dbReference type="InterPro" id="IPR027417">
    <property type="entry name" value="P-loop_NTPase"/>
</dbReference>
<keyword evidence="2" id="KW-0067">ATP-binding</keyword>